<reference evidence="3 4" key="1">
    <citation type="submission" date="2020-04" db="EMBL/GenBank/DDBJ databases">
        <title>Flammeovirga sp. SR4, a novel species isolated from seawater.</title>
        <authorList>
            <person name="Wang X."/>
        </authorList>
    </citation>
    <scope>NUCLEOTIDE SEQUENCE [LARGE SCALE GENOMIC DNA]</scope>
    <source>
        <strain evidence="3 4">ATCC 23126</strain>
    </source>
</reference>
<dbReference type="Proteomes" id="UP000576082">
    <property type="component" value="Unassembled WGS sequence"/>
</dbReference>
<keyword evidence="1" id="KW-0732">Signal</keyword>
<dbReference type="InterPro" id="IPR025665">
    <property type="entry name" value="Beta-barrel_OMP_2"/>
</dbReference>
<evidence type="ECO:0000256" key="1">
    <source>
        <dbReference type="SAM" id="SignalP"/>
    </source>
</evidence>
<name>A0A7X9RU40_9BACT</name>
<organism evidence="3 4">
    <name type="scientific">Flammeovirga aprica JL-4</name>
    <dbReference type="NCBI Taxonomy" id="694437"/>
    <lineage>
        <taxon>Bacteria</taxon>
        <taxon>Pseudomonadati</taxon>
        <taxon>Bacteroidota</taxon>
        <taxon>Cytophagia</taxon>
        <taxon>Cytophagales</taxon>
        <taxon>Flammeovirgaceae</taxon>
        <taxon>Flammeovirga</taxon>
    </lineage>
</organism>
<dbReference type="PROSITE" id="PS51257">
    <property type="entry name" value="PROKAR_LIPOPROTEIN"/>
    <property type="match status" value="1"/>
</dbReference>
<feature type="chain" id="PRO_5030865323" evidence="1">
    <location>
        <begin position="27"/>
        <end position="354"/>
    </location>
</feature>
<proteinExistence type="predicted"/>
<accession>A0A7X9RU40</accession>
<dbReference type="EMBL" id="JABANE010000024">
    <property type="protein sequence ID" value="NME68477.1"/>
    <property type="molecule type" value="Genomic_DNA"/>
</dbReference>
<feature type="signal peptide" evidence="1">
    <location>
        <begin position="1"/>
        <end position="26"/>
    </location>
</feature>
<feature type="domain" description="Outer membrane protein beta-barrel" evidence="2">
    <location>
        <begin position="126"/>
        <end position="301"/>
    </location>
</feature>
<dbReference type="RefSeq" id="WP_169656780.1">
    <property type="nucleotide sequence ID" value="NZ_JABANE010000024.1"/>
</dbReference>
<keyword evidence="4" id="KW-1185">Reference proteome</keyword>
<dbReference type="AlphaFoldDB" id="A0A7X9RU40"/>
<dbReference type="Pfam" id="PF13568">
    <property type="entry name" value="OMP_b-brl_2"/>
    <property type="match status" value="1"/>
</dbReference>
<protein>
    <submittedName>
        <fullName evidence="3">Outer membrane beta-barrel protein</fullName>
    </submittedName>
</protein>
<evidence type="ECO:0000313" key="4">
    <source>
        <dbReference type="Proteomes" id="UP000576082"/>
    </source>
</evidence>
<evidence type="ECO:0000259" key="2">
    <source>
        <dbReference type="Pfam" id="PF13568"/>
    </source>
</evidence>
<evidence type="ECO:0000313" key="3">
    <source>
        <dbReference type="EMBL" id="NME68477.1"/>
    </source>
</evidence>
<sequence length="354" mass="40877">MYFFKTSIRFFLFLLLFTQTIGSSIAQSCEELYVRANAMYLEGKLLQVPLELEECITLGYETEAKQTAARRLVILSYLYSDKLPEAEEEMLNLLKEYPEYKPAKADPAELKKLYEKFRTRPIMTFGILAGLTYNQAFVDQTYGVGKESLHENVQYNPKVNFKVGVSFSYLLSKQFQLNISPSYENITFETNEKALDFSSTVMTENQSWLHVPVILRWVIAPNTQLKPFIGVGGAMRYLLSANIEGAQSFDESGIADIEPSPIDIKDQRKEMLYEATAQIGFQIKSRMTHWDIFATYTYALSTFNKPNTRYDNPELIFSYGFVDNDTRLNVLALNIVFSYDFYKPKVLRKYKNID</sequence>
<comment type="caution">
    <text evidence="3">The sequence shown here is derived from an EMBL/GenBank/DDBJ whole genome shotgun (WGS) entry which is preliminary data.</text>
</comment>
<gene>
    <name evidence="3" type="ORF">HHU12_10950</name>
</gene>